<dbReference type="Proteomes" id="UP000824204">
    <property type="component" value="Unassembled WGS sequence"/>
</dbReference>
<sequence>MTSLRQKLLKAADLPLFQKISAFLDGTIYPAVYAALMLVCSLFGLEFFCYALTTAIVVYVCLFAKDTRAILPPAVLVVYSMSWKHTSQPPYRSDFLNGTAFLVVVAVLGTCILAAMILRVFLFREKGSLFRFPSMGAGLALLCLSFLTNGVFSSEFVSKDILLGFLIAFSFGALFFFFSATLKRNFNYGLYFAYILFLASAVIFLQVVKLLVFGHTTAEGHLSVFDADGSINKDLMIAGWGMSNNVGGMLAMFLPAQLYLAAKVRRGYLFYLFAFLQLGAVCATLSRSSLLFGGAMLLAGAILLSVVKTPYRKFFRIFNLAVLVCGVIFCAVFWDKIVRIFSVIFERGFSDSQRFEIWKNGLLNFLKDPPFGVGFYAPFYVDINIENWFFPDMYHNIFVQILASCGLFGIFAYAYHLSQVLNLAIRKVTAERIFFLAVFLMLSGTSLLDNHLFHVFPALVYSVVLCLWERDARKDLTLQKTLLAHDKNFPFCLFSTRKL</sequence>
<reference evidence="7" key="1">
    <citation type="journal article" date="2021" name="PeerJ">
        <title>Extensive microbial diversity within the chicken gut microbiome revealed by metagenomics and culture.</title>
        <authorList>
            <person name="Gilroy R."/>
            <person name="Ravi A."/>
            <person name="Getino M."/>
            <person name="Pursley I."/>
            <person name="Horton D.L."/>
            <person name="Alikhan N.F."/>
            <person name="Baker D."/>
            <person name="Gharbi K."/>
            <person name="Hall N."/>
            <person name="Watson M."/>
            <person name="Adriaenssens E.M."/>
            <person name="Foster-Nyarko E."/>
            <person name="Jarju S."/>
            <person name="Secka A."/>
            <person name="Antonio M."/>
            <person name="Oren A."/>
            <person name="Chaudhuri R.R."/>
            <person name="La Ragione R."/>
            <person name="Hildebrand F."/>
            <person name="Pallen M.J."/>
        </authorList>
    </citation>
    <scope>NUCLEOTIDE SEQUENCE</scope>
    <source>
        <strain evidence="7">811</strain>
    </source>
</reference>
<dbReference type="PANTHER" id="PTHR37422:SF23">
    <property type="entry name" value="TEICHURONIC ACID BIOSYNTHESIS PROTEIN TUAE"/>
    <property type="match status" value="1"/>
</dbReference>
<organism evidence="7 8">
    <name type="scientific">Candidatus Borkfalkia faecipullorum</name>
    <dbReference type="NCBI Taxonomy" id="2838510"/>
    <lineage>
        <taxon>Bacteria</taxon>
        <taxon>Bacillati</taxon>
        <taxon>Bacillota</taxon>
        <taxon>Clostridia</taxon>
        <taxon>Christensenellales</taxon>
        <taxon>Christensenellaceae</taxon>
        <taxon>Candidatus Borkfalkia</taxon>
    </lineage>
</organism>
<evidence type="ECO:0000256" key="4">
    <source>
        <dbReference type="ARBA" id="ARBA00023136"/>
    </source>
</evidence>
<evidence type="ECO:0000259" key="6">
    <source>
        <dbReference type="Pfam" id="PF04932"/>
    </source>
</evidence>
<keyword evidence="3 5" id="KW-1133">Transmembrane helix</keyword>
<evidence type="ECO:0000313" key="7">
    <source>
        <dbReference type="EMBL" id="HIX08524.1"/>
    </source>
</evidence>
<gene>
    <name evidence="7" type="ORF">H9741_08645</name>
</gene>
<feature type="transmembrane region" description="Helical" evidence="5">
    <location>
        <begin position="98"/>
        <end position="122"/>
    </location>
</feature>
<name>A0A9D1V9H7_9FIRM</name>
<feature type="transmembrane region" description="Helical" evidence="5">
    <location>
        <begin position="428"/>
        <end position="445"/>
    </location>
</feature>
<feature type="transmembrane region" description="Helical" evidence="5">
    <location>
        <begin position="397"/>
        <end position="416"/>
    </location>
</feature>
<evidence type="ECO:0000256" key="5">
    <source>
        <dbReference type="SAM" id="Phobius"/>
    </source>
</evidence>
<dbReference type="InterPro" id="IPR007016">
    <property type="entry name" value="O-antigen_ligase-rel_domated"/>
</dbReference>
<evidence type="ECO:0000313" key="8">
    <source>
        <dbReference type="Proteomes" id="UP000824204"/>
    </source>
</evidence>
<feature type="transmembrane region" description="Helical" evidence="5">
    <location>
        <begin position="314"/>
        <end position="334"/>
    </location>
</feature>
<dbReference type="GO" id="GO:0016020">
    <property type="term" value="C:membrane"/>
    <property type="evidence" value="ECO:0007669"/>
    <property type="project" value="UniProtKB-SubCell"/>
</dbReference>
<dbReference type="Pfam" id="PF04932">
    <property type="entry name" value="Wzy_C"/>
    <property type="match status" value="1"/>
</dbReference>
<comment type="subcellular location">
    <subcellularLocation>
        <location evidence="1">Membrane</location>
        <topology evidence="1">Multi-pass membrane protein</topology>
    </subcellularLocation>
</comment>
<evidence type="ECO:0000256" key="1">
    <source>
        <dbReference type="ARBA" id="ARBA00004141"/>
    </source>
</evidence>
<feature type="transmembrane region" description="Helical" evidence="5">
    <location>
        <begin position="161"/>
        <end position="179"/>
    </location>
</feature>
<keyword evidence="4 5" id="KW-0472">Membrane</keyword>
<evidence type="ECO:0000256" key="3">
    <source>
        <dbReference type="ARBA" id="ARBA00022989"/>
    </source>
</evidence>
<feature type="transmembrane region" description="Helical" evidence="5">
    <location>
        <begin position="31"/>
        <end position="62"/>
    </location>
</feature>
<accession>A0A9D1V9H7</accession>
<feature type="transmembrane region" description="Helical" evidence="5">
    <location>
        <begin position="235"/>
        <end position="256"/>
    </location>
</feature>
<dbReference type="AlphaFoldDB" id="A0A9D1V9H7"/>
<feature type="transmembrane region" description="Helical" evidence="5">
    <location>
        <begin position="191"/>
        <end position="215"/>
    </location>
</feature>
<feature type="domain" description="O-antigen ligase-related" evidence="6">
    <location>
        <begin position="273"/>
        <end position="413"/>
    </location>
</feature>
<dbReference type="PANTHER" id="PTHR37422">
    <property type="entry name" value="TEICHURONIC ACID BIOSYNTHESIS PROTEIN TUAE"/>
    <property type="match status" value="1"/>
</dbReference>
<dbReference type="GO" id="GO:0016874">
    <property type="term" value="F:ligase activity"/>
    <property type="evidence" value="ECO:0007669"/>
    <property type="project" value="UniProtKB-KW"/>
</dbReference>
<feature type="transmembrane region" description="Helical" evidence="5">
    <location>
        <begin position="268"/>
        <end position="286"/>
    </location>
</feature>
<proteinExistence type="predicted"/>
<feature type="transmembrane region" description="Helical" evidence="5">
    <location>
        <begin position="129"/>
        <end position="149"/>
    </location>
</feature>
<feature type="transmembrane region" description="Helical" evidence="5">
    <location>
        <begin position="451"/>
        <end position="468"/>
    </location>
</feature>
<comment type="caution">
    <text evidence="7">The sequence shown here is derived from an EMBL/GenBank/DDBJ whole genome shotgun (WGS) entry which is preliminary data.</text>
</comment>
<reference evidence="7" key="2">
    <citation type="submission" date="2021-04" db="EMBL/GenBank/DDBJ databases">
        <authorList>
            <person name="Gilroy R."/>
        </authorList>
    </citation>
    <scope>NUCLEOTIDE SEQUENCE</scope>
    <source>
        <strain evidence="7">811</strain>
    </source>
</reference>
<dbReference type="EMBL" id="DXFX01000112">
    <property type="protein sequence ID" value="HIX08524.1"/>
    <property type="molecule type" value="Genomic_DNA"/>
</dbReference>
<evidence type="ECO:0000256" key="2">
    <source>
        <dbReference type="ARBA" id="ARBA00022692"/>
    </source>
</evidence>
<feature type="transmembrane region" description="Helical" evidence="5">
    <location>
        <begin position="292"/>
        <end position="307"/>
    </location>
</feature>
<dbReference type="InterPro" id="IPR051533">
    <property type="entry name" value="WaaL-like"/>
</dbReference>
<keyword evidence="7" id="KW-0436">Ligase</keyword>
<protein>
    <submittedName>
        <fullName evidence="7">O-antigen ligase family protein</fullName>
    </submittedName>
</protein>
<keyword evidence="2 5" id="KW-0812">Transmembrane</keyword>